<organism evidence="19 20">
    <name type="scientific">Vallitalea guaymasensis</name>
    <dbReference type="NCBI Taxonomy" id="1185412"/>
    <lineage>
        <taxon>Bacteria</taxon>
        <taxon>Bacillati</taxon>
        <taxon>Bacillota</taxon>
        <taxon>Clostridia</taxon>
        <taxon>Lachnospirales</taxon>
        <taxon>Vallitaleaceae</taxon>
        <taxon>Vallitalea</taxon>
    </lineage>
</organism>
<evidence type="ECO:0000256" key="13">
    <source>
        <dbReference type="PIRSR" id="PIRSR000350-2"/>
    </source>
</evidence>
<feature type="binding site" evidence="14">
    <location>
        <position position="267"/>
    </location>
    <ligand>
        <name>NAD(+)</name>
        <dbReference type="ChEBI" id="CHEBI:57540"/>
    </ligand>
</feature>
<keyword evidence="6 16" id="KW-0285">Flavoprotein</keyword>
<evidence type="ECO:0000256" key="14">
    <source>
        <dbReference type="PIRSR" id="PIRSR000350-3"/>
    </source>
</evidence>
<dbReference type="InterPro" id="IPR001100">
    <property type="entry name" value="Pyr_nuc-diS_OxRdtase"/>
</dbReference>
<feature type="binding site" evidence="14">
    <location>
        <begin position="177"/>
        <end position="184"/>
    </location>
    <ligand>
        <name>NAD(+)</name>
        <dbReference type="ChEBI" id="CHEBI:57540"/>
    </ligand>
</feature>
<dbReference type="EMBL" id="CP058561">
    <property type="protein sequence ID" value="QUH31290.1"/>
    <property type="molecule type" value="Genomic_DNA"/>
</dbReference>
<dbReference type="Gene3D" id="3.30.390.30">
    <property type="match status" value="1"/>
</dbReference>
<dbReference type="Pfam" id="PF07992">
    <property type="entry name" value="Pyr_redox_2"/>
    <property type="match status" value="1"/>
</dbReference>
<comment type="cofactor">
    <cofactor evidence="14 16">
        <name>FAD</name>
        <dbReference type="ChEBI" id="CHEBI:57692"/>
    </cofactor>
    <text evidence="14 16">Binds 1 FAD per subunit.</text>
</comment>
<keyword evidence="14" id="KW-0547">Nucleotide-binding</keyword>
<keyword evidence="5" id="KW-0963">Cytoplasm</keyword>
<feature type="binding site" evidence="14">
    <location>
        <begin position="140"/>
        <end position="142"/>
    </location>
    <ligand>
        <name>FAD</name>
        <dbReference type="ChEBI" id="CHEBI:57692"/>
    </ligand>
</feature>
<evidence type="ECO:0000256" key="4">
    <source>
        <dbReference type="ARBA" id="ARBA00016961"/>
    </source>
</evidence>
<evidence type="ECO:0000256" key="16">
    <source>
        <dbReference type="RuleBase" id="RU003692"/>
    </source>
</evidence>
<feature type="binding site" evidence="14">
    <location>
        <position position="111"/>
    </location>
    <ligand>
        <name>FAD</name>
        <dbReference type="ChEBI" id="CHEBI:57692"/>
    </ligand>
</feature>
<gene>
    <name evidence="19" type="primary">lpdA</name>
    <name evidence="19" type="ORF">HYG85_21125</name>
</gene>
<dbReference type="EC" id="1.8.1.4" evidence="3 16"/>
<proteinExistence type="inferred from homology"/>
<dbReference type="GO" id="GO:0004148">
    <property type="term" value="F:dihydrolipoyl dehydrogenase (NADH) activity"/>
    <property type="evidence" value="ECO:0007669"/>
    <property type="project" value="UniProtKB-EC"/>
</dbReference>
<dbReference type="GO" id="GO:0050660">
    <property type="term" value="F:flavin adenine dinucleotide binding"/>
    <property type="evidence" value="ECO:0007669"/>
    <property type="project" value="InterPro"/>
</dbReference>
<dbReference type="SUPFAM" id="SSF55424">
    <property type="entry name" value="FAD/NAD-linked reductases, dimerisation (C-terminal) domain"/>
    <property type="match status" value="1"/>
</dbReference>
<keyword evidence="10" id="KW-1015">Disulfide bond</keyword>
<evidence type="ECO:0000256" key="5">
    <source>
        <dbReference type="ARBA" id="ARBA00022490"/>
    </source>
</evidence>
<keyword evidence="7 14" id="KW-0274">FAD</keyword>
<feature type="domain" description="FAD/NAD(P)-binding" evidence="18">
    <location>
        <begin position="2"/>
        <end position="322"/>
    </location>
</feature>
<dbReference type="PROSITE" id="PS00076">
    <property type="entry name" value="PYRIDINE_REDOX_1"/>
    <property type="match status" value="1"/>
</dbReference>
<sequence>MKDIIVIGGGPGGYVAAIRAAQLGAKVCIIEKDRFGGTCLNRGCIPTKALYRNAEIINTLGRSEEFGIDIESYNINYKSVLKRKDDVVEKLVSGVEKLLNDNGILILDGTGIIKDQQTVEVIKTNGDTEIIKGKNIIIATGSMPVKPPIDGICEPNVLTTKEILECEEIPEKLVIIGGGVVGMEFASIFNAFGSQVSVIEFLPNILSGVDIGVSKRFKSMAKKKNIDIMTKSKVTKIISDNNKMQVCYESKNKEKIVEADKVLVAVGRKPNLENIGLTEIGIDYDSKGIKVDENNETSVKGIYAIGDVNGKIMLAHAASHQGIEVVDHIMGVGSDEGSQVVPSCIFVFPEIACVGMTEQQAKEENINVKIGKFMFSANGKAMALGEDEGFVKIIAREEDDAILGMHILGPHASDLIHEGVLAIQNGLKTMDVIKTIHAHPTLGEAIHEAALDTQKRGIHIMPKK</sequence>
<keyword evidence="8 16" id="KW-0560">Oxidoreductase</keyword>
<dbReference type="GO" id="GO:0005737">
    <property type="term" value="C:cytoplasm"/>
    <property type="evidence" value="ECO:0007669"/>
    <property type="project" value="UniProtKB-SubCell"/>
</dbReference>
<evidence type="ECO:0000256" key="15">
    <source>
        <dbReference type="PIRSR" id="PIRSR000350-4"/>
    </source>
</evidence>
<feature type="binding site" evidence="14">
    <location>
        <begin position="313"/>
        <end position="316"/>
    </location>
    <ligand>
        <name>FAD</name>
        <dbReference type="ChEBI" id="CHEBI:57692"/>
    </ligand>
</feature>
<dbReference type="Pfam" id="PF02852">
    <property type="entry name" value="Pyr_redox_dim"/>
    <property type="match status" value="1"/>
</dbReference>
<feature type="binding site" evidence="14">
    <location>
        <position position="307"/>
    </location>
    <ligand>
        <name>FAD</name>
        <dbReference type="ChEBI" id="CHEBI:57692"/>
    </ligand>
</feature>
<comment type="miscellaneous">
    <text evidence="16">The active site is a redox-active disulfide bond.</text>
</comment>
<keyword evidence="9 14" id="KW-0520">NAD</keyword>
<feature type="domain" description="Pyridine nucleotide-disulphide oxidoreductase dimerisation" evidence="17">
    <location>
        <begin position="341"/>
        <end position="450"/>
    </location>
</feature>
<comment type="catalytic activity">
    <reaction evidence="12 16">
        <text>N(6)-[(R)-dihydrolipoyl]-L-lysyl-[protein] + NAD(+) = N(6)-[(R)-lipoyl]-L-lysyl-[protein] + NADH + H(+)</text>
        <dbReference type="Rhea" id="RHEA:15045"/>
        <dbReference type="Rhea" id="RHEA-COMP:10474"/>
        <dbReference type="Rhea" id="RHEA-COMP:10475"/>
        <dbReference type="ChEBI" id="CHEBI:15378"/>
        <dbReference type="ChEBI" id="CHEBI:57540"/>
        <dbReference type="ChEBI" id="CHEBI:57945"/>
        <dbReference type="ChEBI" id="CHEBI:83099"/>
        <dbReference type="ChEBI" id="CHEBI:83100"/>
        <dbReference type="EC" id="1.8.1.4"/>
    </reaction>
</comment>
<feature type="disulfide bond" description="Redox-active" evidence="15">
    <location>
        <begin position="39"/>
        <end position="44"/>
    </location>
</feature>
<dbReference type="InterPro" id="IPR004099">
    <property type="entry name" value="Pyr_nucl-diS_OxRdtase_dimer"/>
</dbReference>
<feature type="active site" description="Proton acceptor" evidence="13">
    <location>
        <position position="439"/>
    </location>
</feature>
<dbReference type="SUPFAM" id="SSF51905">
    <property type="entry name" value="FAD/NAD(P)-binding domain"/>
    <property type="match status" value="1"/>
</dbReference>
<evidence type="ECO:0000256" key="2">
    <source>
        <dbReference type="ARBA" id="ARBA00007532"/>
    </source>
</evidence>
<protein>
    <recommendedName>
        <fullName evidence="4 16">Dihydrolipoyl dehydrogenase</fullName>
        <ecNumber evidence="3 16">1.8.1.4</ecNumber>
    </recommendedName>
</protein>
<dbReference type="FunFam" id="3.30.390.30:FF:000001">
    <property type="entry name" value="Dihydrolipoyl dehydrogenase"/>
    <property type="match status" value="1"/>
</dbReference>
<accession>A0A8J8MEQ1</accession>
<evidence type="ECO:0000313" key="19">
    <source>
        <dbReference type="EMBL" id="QUH31290.1"/>
    </source>
</evidence>
<dbReference type="PANTHER" id="PTHR22912">
    <property type="entry name" value="DISULFIDE OXIDOREDUCTASE"/>
    <property type="match status" value="1"/>
</dbReference>
<dbReference type="PRINTS" id="PR00368">
    <property type="entry name" value="FADPNR"/>
</dbReference>
<evidence type="ECO:0000256" key="8">
    <source>
        <dbReference type="ARBA" id="ARBA00023002"/>
    </source>
</evidence>
<dbReference type="PANTHER" id="PTHR22912:SF217">
    <property type="entry name" value="DIHYDROLIPOYL DEHYDROGENASE"/>
    <property type="match status" value="1"/>
</dbReference>
<dbReference type="PIRSF" id="PIRSF000350">
    <property type="entry name" value="Mercury_reductase_MerA"/>
    <property type="match status" value="1"/>
</dbReference>
<evidence type="ECO:0000256" key="10">
    <source>
        <dbReference type="ARBA" id="ARBA00023157"/>
    </source>
</evidence>
<dbReference type="KEGG" id="vgu:HYG85_21125"/>
<dbReference type="RefSeq" id="WP_212691346.1">
    <property type="nucleotide sequence ID" value="NZ_CP058561.1"/>
</dbReference>
<evidence type="ECO:0000259" key="17">
    <source>
        <dbReference type="Pfam" id="PF02852"/>
    </source>
</evidence>
<dbReference type="InterPro" id="IPR023753">
    <property type="entry name" value="FAD/NAD-binding_dom"/>
</dbReference>
<keyword evidence="20" id="KW-1185">Reference proteome</keyword>
<dbReference type="InterPro" id="IPR036188">
    <property type="entry name" value="FAD/NAD-bd_sf"/>
</dbReference>
<evidence type="ECO:0000256" key="1">
    <source>
        <dbReference type="ARBA" id="ARBA00004496"/>
    </source>
</evidence>
<evidence type="ECO:0000259" key="18">
    <source>
        <dbReference type="Pfam" id="PF07992"/>
    </source>
</evidence>
<dbReference type="PRINTS" id="PR00411">
    <property type="entry name" value="PNDRDTASEI"/>
</dbReference>
<evidence type="ECO:0000256" key="6">
    <source>
        <dbReference type="ARBA" id="ARBA00022630"/>
    </source>
</evidence>
<evidence type="ECO:0000256" key="3">
    <source>
        <dbReference type="ARBA" id="ARBA00012608"/>
    </source>
</evidence>
<dbReference type="GO" id="GO:0006103">
    <property type="term" value="P:2-oxoglutarate metabolic process"/>
    <property type="evidence" value="ECO:0007669"/>
    <property type="project" value="TreeGrafter"/>
</dbReference>
<evidence type="ECO:0000256" key="9">
    <source>
        <dbReference type="ARBA" id="ARBA00023027"/>
    </source>
</evidence>
<dbReference type="InterPro" id="IPR006258">
    <property type="entry name" value="Lipoamide_DH"/>
</dbReference>
<feature type="binding site" evidence="14">
    <location>
        <position position="200"/>
    </location>
    <ligand>
        <name>NAD(+)</name>
        <dbReference type="ChEBI" id="CHEBI:57540"/>
    </ligand>
</feature>
<evidence type="ECO:0000313" key="20">
    <source>
        <dbReference type="Proteomes" id="UP000677305"/>
    </source>
</evidence>
<name>A0A8J8MEQ1_9FIRM</name>
<comment type="subcellular location">
    <subcellularLocation>
        <location evidence="1">Cytoplasm</location>
    </subcellularLocation>
</comment>
<keyword evidence="11 16" id="KW-0676">Redox-active center</keyword>
<dbReference type="InterPro" id="IPR012999">
    <property type="entry name" value="Pyr_OxRdtase_I_AS"/>
</dbReference>
<feature type="binding site" evidence="14">
    <location>
        <position position="48"/>
    </location>
    <ligand>
        <name>FAD</name>
        <dbReference type="ChEBI" id="CHEBI:57692"/>
    </ligand>
</feature>
<dbReference type="Gene3D" id="3.50.50.60">
    <property type="entry name" value="FAD/NAD(P)-binding domain"/>
    <property type="match status" value="2"/>
</dbReference>
<evidence type="ECO:0000256" key="11">
    <source>
        <dbReference type="ARBA" id="ARBA00023284"/>
    </source>
</evidence>
<dbReference type="Proteomes" id="UP000677305">
    <property type="component" value="Chromosome"/>
</dbReference>
<dbReference type="NCBIfam" id="TIGR01350">
    <property type="entry name" value="lipoamide_DH"/>
    <property type="match status" value="1"/>
</dbReference>
<evidence type="ECO:0000256" key="12">
    <source>
        <dbReference type="ARBA" id="ARBA00049187"/>
    </source>
</evidence>
<reference evidence="19 20" key="1">
    <citation type="submission" date="2020-07" db="EMBL/GenBank/DDBJ databases">
        <title>Vallitalea guaymasensis genome.</title>
        <authorList>
            <person name="Postec A."/>
        </authorList>
    </citation>
    <scope>NUCLEOTIDE SEQUENCE [LARGE SCALE GENOMIC DNA]</scope>
    <source>
        <strain evidence="19 20">Ra1766G1</strain>
    </source>
</reference>
<dbReference type="InterPro" id="IPR050151">
    <property type="entry name" value="Class-I_Pyr_Nuc-Dis_Oxidored"/>
</dbReference>
<dbReference type="AlphaFoldDB" id="A0A8J8MEQ1"/>
<dbReference type="InterPro" id="IPR016156">
    <property type="entry name" value="FAD/NAD-linked_Rdtase_dimer_sf"/>
</dbReference>
<evidence type="ECO:0000256" key="7">
    <source>
        <dbReference type="ARBA" id="ARBA00022827"/>
    </source>
</evidence>
<comment type="similarity">
    <text evidence="2 16">Belongs to the class-I pyridine nucleotide-disulfide oxidoreductase family.</text>
</comment>